<dbReference type="RefSeq" id="WP_199870911.1">
    <property type="nucleotide sequence ID" value="NZ_JAAGPU010000051.1"/>
</dbReference>
<protein>
    <submittedName>
        <fullName evidence="1">Uncharacterized protein</fullName>
    </submittedName>
</protein>
<evidence type="ECO:0000313" key="1">
    <source>
        <dbReference type="EMBL" id="NEU06562.1"/>
    </source>
</evidence>
<name>A0A6M0HA46_9CLOT</name>
<proteinExistence type="predicted"/>
<reference evidence="1 2" key="1">
    <citation type="submission" date="2020-02" db="EMBL/GenBank/DDBJ databases">
        <title>Genome assembly of a novel Clostridium senegalense strain.</title>
        <authorList>
            <person name="Gupta T.B."/>
            <person name="Jauregui R."/>
            <person name="Maclean P."/>
            <person name="Nawarathana A."/>
            <person name="Brightwell G."/>
        </authorList>
    </citation>
    <scope>NUCLEOTIDE SEQUENCE [LARGE SCALE GENOMIC DNA]</scope>
    <source>
        <strain evidence="1 2">AGRFS4</strain>
    </source>
</reference>
<accession>A0A6M0HA46</accession>
<evidence type="ECO:0000313" key="2">
    <source>
        <dbReference type="Proteomes" id="UP000481872"/>
    </source>
</evidence>
<dbReference type="AlphaFoldDB" id="A0A6M0HA46"/>
<comment type="caution">
    <text evidence="1">The sequence shown here is derived from an EMBL/GenBank/DDBJ whole genome shotgun (WGS) entry which is preliminary data.</text>
</comment>
<dbReference type="EMBL" id="JAAGPU010000051">
    <property type="protein sequence ID" value="NEU06562.1"/>
    <property type="molecule type" value="Genomic_DNA"/>
</dbReference>
<sequence>MRKIYTKEKEDIEILYDYDYDTFNKVATSEYPKYEEILQWSLEKNNN</sequence>
<keyword evidence="2" id="KW-1185">Reference proteome</keyword>
<dbReference type="Proteomes" id="UP000481872">
    <property type="component" value="Unassembled WGS sequence"/>
</dbReference>
<organism evidence="1 2">
    <name type="scientific">Clostridium senegalense</name>
    <dbReference type="NCBI Taxonomy" id="1465809"/>
    <lineage>
        <taxon>Bacteria</taxon>
        <taxon>Bacillati</taxon>
        <taxon>Bacillota</taxon>
        <taxon>Clostridia</taxon>
        <taxon>Eubacteriales</taxon>
        <taxon>Clostridiaceae</taxon>
        <taxon>Clostridium</taxon>
    </lineage>
</organism>
<gene>
    <name evidence="1" type="ORF">G3M99_17300</name>
</gene>